<evidence type="ECO:0000256" key="1">
    <source>
        <dbReference type="SAM" id="MobiDB-lite"/>
    </source>
</evidence>
<evidence type="ECO:0000313" key="2">
    <source>
        <dbReference type="EMBL" id="KAK2089896.1"/>
    </source>
</evidence>
<feature type="compositionally biased region" description="Basic and acidic residues" evidence="1">
    <location>
        <begin position="80"/>
        <end position="99"/>
    </location>
</feature>
<dbReference type="Proteomes" id="UP001266305">
    <property type="component" value="Unassembled WGS sequence"/>
</dbReference>
<dbReference type="EMBL" id="JASSZA010000018">
    <property type="protein sequence ID" value="KAK2089896.1"/>
    <property type="molecule type" value="Genomic_DNA"/>
</dbReference>
<evidence type="ECO:0000313" key="3">
    <source>
        <dbReference type="Proteomes" id="UP001266305"/>
    </source>
</evidence>
<reference evidence="2 3" key="1">
    <citation type="submission" date="2023-05" db="EMBL/GenBank/DDBJ databases">
        <title>B98-5 Cell Line De Novo Hybrid Assembly: An Optical Mapping Approach.</title>
        <authorList>
            <person name="Kananen K."/>
            <person name="Auerbach J.A."/>
            <person name="Kautto E."/>
            <person name="Blachly J.S."/>
        </authorList>
    </citation>
    <scope>NUCLEOTIDE SEQUENCE [LARGE SCALE GENOMIC DNA]</scope>
    <source>
        <strain evidence="2">B95-8</strain>
        <tissue evidence="2">Cell line</tissue>
    </source>
</reference>
<sequence length="175" mass="18987">MSGYLVPSALSLPVHGLCFFVPQPGVKGHAGETANNPSTLCSLTNHMTSLRRVDGEVLKITVRKVREPGFQGTVALASTKSHDTVKTDRGPGRSEHELLRQGSQAAFETPRQESRSASDTSGEKNKSEASQKNAKSDEQSSRDKWLCAEPSVGKWALNPDVQRGSSEWELEGVQK</sequence>
<proteinExistence type="predicted"/>
<feature type="region of interest" description="Disordered" evidence="1">
    <location>
        <begin position="73"/>
        <end position="175"/>
    </location>
</feature>
<name>A0ABQ9TYM1_SAGOE</name>
<feature type="compositionally biased region" description="Basic and acidic residues" evidence="1">
    <location>
        <begin position="110"/>
        <end position="146"/>
    </location>
</feature>
<gene>
    <name evidence="2" type="ORF">P7K49_032562</name>
</gene>
<keyword evidence="3" id="KW-1185">Reference proteome</keyword>
<comment type="caution">
    <text evidence="2">The sequence shown here is derived from an EMBL/GenBank/DDBJ whole genome shotgun (WGS) entry which is preliminary data.</text>
</comment>
<organism evidence="2 3">
    <name type="scientific">Saguinus oedipus</name>
    <name type="common">Cotton-top tamarin</name>
    <name type="synonym">Oedipomidas oedipus</name>
    <dbReference type="NCBI Taxonomy" id="9490"/>
    <lineage>
        <taxon>Eukaryota</taxon>
        <taxon>Metazoa</taxon>
        <taxon>Chordata</taxon>
        <taxon>Craniata</taxon>
        <taxon>Vertebrata</taxon>
        <taxon>Euteleostomi</taxon>
        <taxon>Mammalia</taxon>
        <taxon>Eutheria</taxon>
        <taxon>Euarchontoglires</taxon>
        <taxon>Primates</taxon>
        <taxon>Haplorrhini</taxon>
        <taxon>Platyrrhini</taxon>
        <taxon>Cebidae</taxon>
        <taxon>Callitrichinae</taxon>
        <taxon>Saguinus</taxon>
    </lineage>
</organism>
<protein>
    <submittedName>
        <fullName evidence="2">Uncharacterized protein</fullName>
    </submittedName>
</protein>
<accession>A0ABQ9TYM1</accession>